<protein>
    <submittedName>
        <fullName evidence="1">Uncharacterized protein</fullName>
    </submittedName>
</protein>
<evidence type="ECO:0000313" key="1">
    <source>
        <dbReference type="EMBL" id="MFC3071929.1"/>
    </source>
</evidence>
<comment type="caution">
    <text evidence="1">The sequence shown here is derived from an EMBL/GenBank/DDBJ whole genome shotgun (WGS) entry which is preliminary data.</text>
</comment>
<dbReference type="RefSeq" id="WP_306766210.1">
    <property type="nucleotide sequence ID" value="NZ_JANFDG010000005.1"/>
</dbReference>
<dbReference type="Proteomes" id="UP001595377">
    <property type="component" value="Unassembled WGS sequence"/>
</dbReference>
<dbReference type="EMBL" id="JBHRSP010000002">
    <property type="protein sequence ID" value="MFC3071929.1"/>
    <property type="molecule type" value="Genomic_DNA"/>
</dbReference>
<proteinExistence type="predicted"/>
<reference evidence="2" key="1">
    <citation type="journal article" date="2019" name="Int. J. Syst. Evol. Microbiol.">
        <title>The Global Catalogue of Microorganisms (GCM) 10K type strain sequencing project: providing services to taxonomists for standard genome sequencing and annotation.</title>
        <authorList>
            <consortium name="The Broad Institute Genomics Platform"/>
            <consortium name="The Broad Institute Genome Sequencing Center for Infectious Disease"/>
            <person name="Wu L."/>
            <person name="Ma J."/>
        </authorList>
    </citation>
    <scope>NUCLEOTIDE SEQUENCE [LARGE SCALE GENOMIC DNA]</scope>
    <source>
        <strain evidence="2">KCTC 52677</strain>
    </source>
</reference>
<name>A0ABV7DBQ9_9HYPH</name>
<sequence length="78" mass="8334">MPVQSPSGTLDNIVYVRNMLGELRTVAHNEGAEMLGYLIEMAYVEAGDIQAGLRPLSVRRAGDRAAGVPVKAPGKIKL</sequence>
<gene>
    <name evidence="1" type="ORF">ACFOHH_02290</name>
</gene>
<evidence type="ECO:0000313" key="2">
    <source>
        <dbReference type="Proteomes" id="UP001595377"/>
    </source>
</evidence>
<organism evidence="1 2">
    <name type="scientific">Shinella pollutisoli</name>
    <dbReference type="NCBI Taxonomy" id="2250594"/>
    <lineage>
        <taxon>Bacteria</taxon>
        <taxon>Pseudomonadati</taxon>
        <taxon>Pseudomonadota</taxon>
        <taxon>Alphaproteobacteria</taxon>
        <taxon>Hyphomicrobiales</taxon>
        <taxon>Rhizobiaceae</taxon>
        <taxon>Shinella</taxon>
    </lineage>
</organism>
<accession>A0ABV7DBQ9</accession>
<keyword evidence="2" id="KW-1185">Reference proteome</keyword>